<dbReference type="Pfam" id="PF14234">
    <property type="entry name" value="DUF4336"/>
    <property type="match status" value="1"/>
</dbReference>
<protein>
    <submittedName>
        <fullName evidence="1">DUF4336 domain-containing protein</fullName>
    </submittedName>
</protein>
<dbReference type="RefSeq" id="WP_219747571.1">
    <property type="nucleotide sequence ID" value="NZ_JAHXZN010000001.1"/>
</dbReference>
<dbReference type="EMBL" id="JAHXZN010000001">
    <property type="protein sequence ID" value="MBW6530177.1"/>
    <property type="molecule type" value="Genomic_DNA"/>
</dbReference>
<gene>
    <name evidence="1" type="ORF">KZ820_05460</name>
</gene>
<dbReference type="InterPro" id="IPR025638">
    <property type="entry name" value="DUF4336"/>
</dbReference>
<name>A0ABS7BKN0_9SPHN</name>
<organism evidence="1 2">
    <name type="scientific">Sphingomonas citri</name>
    <dbReference type="NCBI Taxonomy" id="2862499"/>
    <lineage>
        <taxon>Bacteria</taxon>
        <taxon>Pseudomonadati</taxon>
        <taxon>Pseudomonadota</taxon>
        <taxon>Alphaproteobacteria</taxon>
        <taxon>Sphingomonadales</taxon>
        <taxon>Sphingomonadaceae</taxon>
        <taxon>Sphingomonas</taxon>
    </lineage>
</organism>
<dbReference type="PANTHER" id="PTHR33835">
    <property type="entry name" value="YALI0C07656P"/>
    <property type="match status" value="1"/>
</dbReference>
<comment type="caution">
    <text evidence="1">The sequence shown here is derived from an EMBL/GenBank/DDBJ whole genome shotgun (WGS) entry which is preliminary data.</text>
</comment>
<dbReference type="Proteomes" id="UP000759103">
    <property type="component" value="Unassembled WGS sequence"/>
</dbReference>
<dbReference type="PANTHER" id="PTHR33835:SF1">
    <property type="entry name" value="METALLO-BETA-LACTAMASE DOMAIN-CONTAINING PROTEIN"/>
    <property type="match status" value="1"/>
</dbReference>
<sequence>MTRRSYPVAAPTLAAVAVAGALAGYLYASRRAASPATYPPLDVPKPLADDIWLVDSGPIHAGGLTLPVRMTVVRLDDGALLLHSPTPYTPALAAALEALGPVQHLVAPNVAHWTYLPRWQRAFPRATLWAAPGLAERAQVRRAGLRIDSILSEEAPPAWAGAIDQGVIEGGAGFRETWFLHRATRTLILTDLVQNLEPERLPAITALVARATRGTAGTTPLYLRAALRLGGEPMRAAIRAMVALAPERVVMAHGAPFASGGAGRLKGAFAWV</sequence>
<evidence type="ECO:0000313" key="2">
    <source>
        <dbReference type="Proteomes" id="UP000759103"/>
    </source>
</evidence>
<dbReference type="InterPro" id="IPR036866">
    <property type="entry name" value="RibonucZ/Hydroxyglut_hydro"/>
</dbReference>
<proteinExistence type="predicted"/>
<reference evidence="1 2" key="1">
    <citation type="submission" date="2021-07" db="EMBL/GenBank/DDBJ databases">
        <title>Sphingomonas sp.</title>
        <authorList>
            <person name="Feng G."/>
            <person name="Li J."/>
            <person name="Pan M."/>
        </authorList>
    </citation>
    <scope>NUCLEOTIDE SEQUENCE [LARGE SCALE GENOMIC DNA]</scope>
    <source>
        <strain evidence="1 2">RRHST34</strain>
    </source>
</reference>
<accession>A0ABS7BKN0</accession>
<keyword evidence="2" id="KW-1185">Reference proteome</keyword>
<evidence type="ECO:0000313" key="1">
    <source>
        <dbReference type="EMBL" id="MBW6530177.1"/>
    </source>
</evidence>
<dbReference type="SUPFAM" id="SSF56281">
    <property type="entry name" value="Metallo-hydrolase/oxidoreductase"/>
    <property type="match status" value="1"/>
</dbReference>